<dbReference type="GO" id="GO:0005524">
    <property type="term" value="F:ATP binding"/>
    <property type="evidence" value="ECO:0007669"/>
    <property type="project" value="UniProtKB-KW"/>
</dbReference>
<organism evidence="9 10">
    <name type="scientific">Ilumatobacter coccineus (strain NBRC 103263 / KCTC 29153 / YM16-304)</name>
    <dbReference type="NCBI Taxonomy" id="1313172"/>
    <lineage>
        <taxon>Bacteria</taxon>
        <taxon>Bacillati</taxon>
        <taxon>Actinomycetota</taxon>
        <taxon>Acidimicrobiia</taxon>
        <taxon>Acidimicrobiales</taxon>
        <taxon>Ilumatobacteraceae</taxon>
        <taxon>Ilumatobacter</taxon>
    </lineage>
</organism>
<gene>
    <name evidence="9" type="ORF">YM304_27150</name>
</gene>
<keyword evidence="6" id="KW-0046">Antibiotic resistance</keyword>
<dbReference type="Proteomes" id="UP000011863">
    <property type="component" value="Chromosome"/>
</dbReference>
<dbReference type="InterPro" id="IPR025302">
    <property type="entry name" value="DrrA1/2-like_C"/>
</dbReference>
<dbReference type="GO" id="GO:0046677">
    <property type="term" value="P:response to antibiotic"/>
    <property type="evidence" value="ECO:0007669"/>
    <property type="project" value="UniProtKB-KW"/>
</dbReference>
<sequence>MTGLDVHGLQKRYGSVAALTNCNLRVEPGQLVGFLGPNGAGKSTTMRAVMGLITTDGGSVTWNGQEITPDVRRRFGYMPQERGLYKRMRVHEQVAYFGRLAGLDKSTANSRASALLDRVGLAERADDEVQELSVGNQQRVQLSVALVHEPEFLVLDEPFAGLDPLAIDVLREMITEQTRNGIGVLFSSHQLELVQELCREVVIVDEGHTIGSGVVDDIRARSERRMLQVKWADDVSPAAQEQWTPDGMLERVVDPSGRTTFRVPATSDPSALMAAASTVGTVVTFRFEPPSLDEVFSELVAYGRRDREQVDRQQVDRQQPDRGADDREQASS</sequence>
<dbReference type="SUPFAM" id="SSF52540">
    <property type="entry name" value="P-loop containing nucleoside triphosphate hydrolases"/>
    <property type="match status" value="1"/>
</dbReference>
<keyword evidence="3" id="KW-0813">Transport</keyword>
<evidence type="ECO:0000313" key="9">
    <source>
        <dbReference type="EMBL" id="BAN03029.1"/>
    </source>
</evidence>
<evidence type="ECO:0000256" key="5">
    <source>
        <dbReference type="ARBA" id="ARBA00022840"/>
    </source>
</evidence>
<evidence type="ECO:0000313" key="10">
    <source>
        <dbReference type="Proteomes" id="UP000011863"/>
    </source>
</evidence>
<dbReference type="RefSeq" id="WP_015442276.1">
    <property type="nucleotide sequence ID" value="NC_020520.1"/>
</dbReference>
<dbReference type="Pfam" id="PF00005">
    <property type="entry name" value="ABC_tran"/>
    <property type="match status" value="1"/>
</dbReference>
<dbReference type="InterPro" id="IPR003439">
    <property type="entry name" value="ABC_transporter-like_ATP-bd"/>
</dbReference>
<name>A0A6C7ECX4_ILUCY</name>
<keyword evidence="10" id="KW-1185">Reference proteome</keyword>
<comment type="subcellular location">
    <subcellularLocation>
        <location evidence="1">Cell membrane</location>
        <topology evidence="1">Peripheral membrane protein</topology>
    </subcellularLocation>
</comment>
<proteinExistence type="inferred from homology"/>
<protein>
    <submittedName>
        <fullName evidence="9">Putative sodium efflux ABC transporter ATP-binding protein</fullName>
    </submittedName>
</protein>
<dbReference type="PANTHER" id="PTHR42711:SF5">
    <property type="entry name" value="ABC TRANSPORTER ATP-BINDING PROTEIN NATA"/>
    <property type="match status" value="1"/>
</dbReference>
<dbReference type="PANTHER" id="PTHR42711">
    <property type="entry name" value="ABC TRANSPORTER ATP-BINDING PROTEIN"/>
    <property type="match status" value="1"/>
</dbReference>
<dbReference type="GO" id="GO:0016887">
    <property type="term" value="F:ATP hydrolysis activity"/>
    <property type="evidence" value="ECO:0007669"/>
    <property type="project" value="InterPro"/>
</dbReference>
<reference evidence="9 10" key="1">
    <citation type="journal article" date="2013" name="Int. J. Syst. Evol. Microbiol.">
        <title>Ilumatobacter nonamiense sp. nov. and Ilumatobacter coccineum sp. nov., isolated from seashore sand.</title>
        <authorList>
            <person name="Matsumoto A."/>
            <person name="Kasai H."/>
            <person name="Matsuo Y."/>
            <person name="Shizuri Y."/>
            <person name="Ichikawa N."/>
            <person name="Fujita N."/>
            <person name="Omura S."/>
            <person name="Takahashi Y."/>
        </authorList>
    </citation>
    <scope>NUCLEOTIDE SEQUENCE [LARGE SCALE GENOMIC DNA]</scope>
    <source>
        <strain evidence="10">NBRC 103263 / KCTC 29153 / YM16-304</strain>
    </source>
</reference>
<evidence type="ECO:0000256" key="2">
    <source>
        <dbReference type="ARBA" id="ARBA00005417"/>
    </source>
</evidence>
<keyword evidence="5 9" id="KW-0067">ATP-binding</keyword>
<evidence type="ECO:0000256" key="6">
    <source>
        <dbReference type="ARBA" id="ARBA00023251"/>
    </source>
</evidence>
<dbReference type="KEGG" id="aym:YM304_27150"/>
<feature type="domain" description="ABC transporter" evidence="8">
    <location>
        <begin position="4"/>
        <end position="231"/>
    </location>
</feature>
<accession>A0A6C7ECX4</accession>
<evidence type="ECO:0000256" key="7">
    <source>
        <dbReference type="SAM" id="MobiDB-lite"/>
    </source>
</evidence>
<evidence type="ECO:0000259" key="8">
    <source>
        <dbReference type="PROSITE" id="PS50893"/>
    </source>
</evidence>
<dbReference type="OrthoDB" id="9804819at2"/>
<keyword evidence="4" id="KW-0547">Nucleotide-binding</keyword>
<dbReference type="PROSITE" id="PS00211">
    <property type="entry name" value="ABC_TRANSPORTER_1"/>
    <property type="match status" value="1"/>
</dbReference>
<feature type="region of interest" description="Disordered" evidence="7">
    <location>
        <begin position="307"/>
        <end position="332"/>
    </location>
</feature>
<dbReference type="EMBL" id="AP012057">
    <property type="protein sequence ID" value="BAN03029.1"/>
    <property type="molecule type" value="Genomic_DNA"/>
</dbReference>
<evidence type="ECO:0000256" key="1">
    <source>
        <dbReference type="ARBA" id="ARBA00004202"/>
    </source>
</evidence>
<dbReference type="InterPro" id="IPR027417">
    <property type="entry name" value="P-loop_NTPase"/>
</dbReference>
<dbReference type="AlphaFoldDB" id="A0A6C7ECX4"/>
<dbReference type="InterPro" id="IPR017871">
    <property type="entry name" value="ABC_transporter-like_CS"/>
</dbReference>
<dbReference type="InterPro" id="IPR050763">
    <property type="entry name" value="ABC_transporter_ATP-binding"/>
</dbReference>
<dbReference type="InterPro" id="IPR003593">
    <property type="entry name" value="AAA+_ATPase"/>
</dbReference>
<dbReference type="Pfam" id="PF13732">
    <property type="entry name" value="DrrA1-3_C"/>
    <property type="match status" value="1"/>
</dbReference>
<comment type="similarity">
    <text evidence="2">Belongs to the ABC transporter superfamily.</text>
</comment>
<dbReference type="SMART" id="SM00382">
    <property type="entry name" value="AAA"/>
    <property type="match status" value="1"/>
</dbReference>
<dbReference type="Gene3D" id="3.40.50.300">
    <property type="entry name" value="P-loop containing nucleotide triphosphate hydrolases"/>
    <property type="match status" value="1"/>
</dbReference>
<evidence type="ECO:0000256" key="3">
    <source>
        <dbReference type="ARBA" id="ARBA00022448"/>
    </source>
</evidence>
<dbReference type="GO" id="GO:0005886">
    <property type="term" value="C:plasma membrane"/>
    <property type="evidence" value="ECO:0007669"/>
    <property type="project" value="UniProtKB-SubCell"/>
</dbReference>
<dbReference type="PROSITE" id="PS50893">
    <property type="entry name" value="ABC_TRANSPORTER_2"/>
    <property type="match status" value="1"/>
</dbReference>
<evidence type="ECO:0000256" key="4">
    <source>
        <dbReference type="ARBA" id="ARBA00022741"/>
    </source>
</evidence>